<dbReference type="SUPFAM" id="SSF52821">
    <property type="entry name" value="Rhodanese/Cell cycle control phosphatase"/>
    <property type="match status" value="1"/>
</dbReference>
<feature type="region of interest" description="Disordered" evidence="1">
    <location>
        <begin position="1"/>
        <end position="20"/>
    </location>
</feature>
<comment type="caution">
    <text evidence="3">The sequence shown here is derived from an EMBL/GenBank/DDBJ whole genome shotgun (WGS) entry which is preliminary data.</text>
</comment>
<organism evidence="3 4">
    <name type="scientific">Batillaria attramentaria</name>
    <dbReference type="NCBI Taxonomy" id="370345"/>
    <lineage>
        <taxon>Eukaryota</taxon>
        <taxon>Metazoa</taxon>
        <taxon>Spiralia</taxon>
        <taxon>Lophotrochozoa</taxon>
        <taxon>Mollusca</taxon>
        <taxon>Gastropoda</taxon>
        <taxon>Caenogastropoda</taxon>
        <taxon>Sorbeoconcha</taxon>
        <taxon>Cerithioidea</taxon>
        <taxon>Batillariidae</taxon>
        <taxon>Batillaria</taxon>
    </lineage>
</organism>
<dbReference type="AlphaFoldDB" id="A0ABD0KLC3"/>
<dbReference type="InterPro" id="IPR000340">
    <property type="entry name" value="Dual-sp_phosphatase_cat-dom"/>
</dbReference>
<dbReference type="EMBL" id="JACVVK020000157">
    <property type="protein sequence ID" value="KAK7487964.1"/>
    <property type="molecule type" value="Genomic_DNA"/>
</dbReference>
<dbReference type="InterPro" id="IPR053272">
    <property type="entry name" value="STY_interacting-like"/>
</dbReference>
<reference evidence="3 4" key="1">
    <citation type="journal article" date="2023" name="Sci. Data">
        <title>Genome assembly of the Korean intertidal mud-creeper Batillaria attramentaria.</title>
        <authorList>
            <person name="Patra A.K."/>
            <person name="Ho P.T."/>
            <person name="Jun S."/>
            <person name="Lee S.J."/>
            <person name="Kim Y."/>
            <person name="Won Y.J."/>
        </authorList>
    </citation>
    <scope>NUCLEOTIDE SEQUENCE [LARGE SCALE GENOMIC DNA]</scope>
    <source>
        <strain evidence="3">Wonlab-2016</strain>
    </source>
</reference>
<dbReference type="SMART" id="SM00195">
    <property type="entry name" value="DSPc"/>
    <property type="match status" value="1"/>
</dbReference>
<keyword evidence="4" id="KW-1185">Reference proteome</keyword>
<evidence type="ECO:0000313" key="4">
    <source>
        <dbReference type="Proteomes" id="UP001519460"/>
    </source>
</evidence>
<evidence type="ECO:0000313" key="3">
    <source>
        <dbReference type="EMBL" id="KAK7487964.1"/>
    </source>
</evidence>
<protein>
    <recommendedName>
        <fullName evidence="2">Tyrosine-protein phosphatase domain-containing protein</fullName>
    </recommendedName>
</protein>
<dbReference type="InterPro" id="IPR036873">
    <property type="entry name" value="Rhodanese-like_dom_sf"/>
</dbReference>
<evidence type="ECO:0000259" key="2">
    <source>
        <dbReference type="PROSITE" id="PS50054"/>
    </source>
</evidence>
<dbReference type="InterPro" id="IPR029021">
    <property type="entry name" value="Prot-tyrosine_phosphatase-like"/>
</dbReference>
<gene>
    <name evidence="3" type="ORF">BaRGS_00020865</name>
</gene>
<dbReference type="SUPFAM" id="SSF52799">
    <property type="entry name" value="(Phosphotyrosine protein) phosphatases II"/>
    <property type="match status" value="1"/>
</dbReference>
<dbReference type="PROSITE" id="PS50054">
    <property type="entry name" value="TYR_PHOSPHATASE_DUAL"/>
    <property type="match status" value="1"/>
</dbReference>
<dbReference type="Gene3D" id="3.90.190.10">
    <property type="entry name" value="Protein tyrosine phosphatase superfamily"/>
    <property type="match status" value="1"/>
</dbReference>
<proteinExistence type="predicted"/>
<dbReference type="Proteomes" id="UP001519460">
    <property type="component" value="Unassembled WGS sequence"/>
</dbReference>
<feature type="domain" description="Tyrosine-protein phosphatase" evidence="2">
    <location>
        <begin position="138"/>
        <end position="285"/>
    </location>
</feature>
<dbReference type="Gene3D" id="3.40.250.10">
    <property type="entry name" value="Rhodanese-like domain"/>
    <property type="match status" value="1"/>
</dbReference>
<dbReference type="Pfam" id="PF00782">
    <property type="entry name" value="DSPc"/>
    <property type="match status" value="1"/>
</dbReference>
<dbReference type="InterPro" id="IPR020422">
    <property type="entry name" value="TYR_PHOSPHATASE_DUAL_dom"/>
</dbReference>
<sequence length="296" mass="33601">MNTSPRTHGTHTHGGPLASENIQLMDPTTLYNLLQETSVHCARLSDPNFLLLCDARERASYDENHILTAISVQKHIVVYDGKTDSLKDSTAPVVQWAHFFWDMGSMKKVNVLKGGFEEFSRQYPFLRTTKELDDLKLYPPEIVPGLLYIGNWCHGNDPQIHQDLHIKAHVCVSKEDETFMPGKNENKLQIKIQDSNNIPLTKYFSKSATFIEKRIGKKIKQKEPVLVFDKTGISLAPTIAMAYLIKAKKADLETVWTQVKKCMPNARPNRGFVQQLALWEEATLGARSTDIAEPFY</sequence>
<accession>A0ABD0KLC3</accession>
<name>A0ABD0KLC3_9CAEN</name>
<dbReference type="PANTHER" id="PTHR46659:SF1">
    <property type="entry name" value="SERINE_THREONINE_TYROSINE-INTERACTING-LIKE PROTEIN 1"/>
    <property type="match status" value="1"/>
</dbReference>
<dbReference type="PANTHER" id="PTHR46659">
    <property type="entry name" value="SERINE/THREONINE/TYROSINE-INTERACTING-LIKE PROTEIN 1"/>
    <property type="match status" value="1"/>
</dbReference>
<evidence type="ECO:0000256" key="1">
    <source>
        <dbReference type="SAM" id="MobiDB-lite"/>
    </source>
</evidence>